<organism evidence="1 2">
    <name type="scientific">Petrolisthes cinctipes</name>
    <name type="common">Flat porcelain crab</name>
    <dbReference type="NCBI Taxonomy" id="88211"/>
    <lineage>
        <taxon>Eukaryota</taxon>
        <taxon>Metazoa</taxon>
        <taxon>Ecdysozoa</taxon>
        <taxon>Arthropoda</taxon>
        <taxon>Crustacea</taxon>
        <taxon>Multicrustacea</taxon>
        <taxon>Malacostraca</taxon>
        <taxon>Eumalacostraca</taxon>
        <taxon>Eucarida</taxon>
        <taxon>Decapoda</taxon>
        <taxon>Pleocyemata</taxon>
        <taxon>Anomura</taxon>
        <taxon>Galatheoidea</taxon>
        <taxon>Porcellanidae</taxon>
        <taxon>Petrolisthes</taxon>
    </lineage>
</organism>
<reference evidence="1" key="1">
    <citation type="submission" date="2023-10" db="EMBL/GenBank/DDBJ databases">
        <title>Genome assemblies of two species of porcelain crab, Petrolisthes cinctipes and Petrolisthes manimaculis (Anomura: Porcellanidae).</title>
        <authorList>
            <person name="Angst P."/>
        </authorList>
    </citation>
    <scope>NUCLEOTIDE SEQUENCE</scope>
    <source>
        <strain evidence="1">PB745_01</strain>
        <tissue evidence="1">Gill</tissue>
    </source>
</reference>
<dbReference type="Proteomes" id="UP001286313">
    <property type="component" value="Unassembled WGS sequence"/>
</dbReference>
<name>A0AAE1KKW4_PETCI</name>
<proteinExistence type="predicted"/>
<accession>A0AAE1KKW4</accession>
<evidence type="ECO:0000313" key="1">
    <source>
        <dbReference type="EMBL" id="KAK3878076.1"/>
    </source>
</evidence>
<dbReference type="EMBL" id="JAWQEG010001593">
    <property type="protein sequence ID" value="KAK3878076.1"/>
    <property type="molecule type" value="Genomic_DNA"/>
</dbReference>
<protein>
    <submittedName>
        <fullName evidence="1">Uncharacterized protein</fullName>
    </submittedName>
</protein>
<dbReference type="AlphaFoldDB" id="A0AAE1KKW4"/>
<gene>
    <name evidence="1" type="ORF">Pcinc_017288</name>
</gene>
<sequence length="104" mass="11937">MVNAAGINAYIIYNCIKRTSKRPIDCHKFLLCLAKCLVKPWTEEQISFPGQHTKTKQVIKSVFPELNSPARIPTNLTASKRCWLCPTKEDRKTRTPCINYKMPV</sequence>
<keyword evidence="2" id="KW-1185">Reference proteome</keyword>
<comment type="caution">
    <text evidence="1">The sequence shown here is derived from an EMBL/GenBank/DDBJ whole genome shotgun (WGS) entry which is preliminary data.</text>
</comment>
<evidence type="ECO:0000313" key="2">
    <source>
        <dbReference type="Proteomes" id="UP001286313"/>
    </source>
</evidence>